<dbReference type="SUPFAM" id="SSF56349">
    <property type="entry name" value="DNA breaking-rejoining enzymes"/>
    <property type="match status" value="1"/>
</dbReference>
<comment type="similarity">
    <text evidence="1">Belongs to the 'phage' integrase family.</text>
</comment>
<keyword evidence="6" id="KW-1185">Reference proteome</keyword>
<evidence type="ECO:0000259" key="4">
    <source>
        <dbReference type="PROSITE" id="PS51898"/>
    </source>
</evidence>
<dbReference type="InterPro" id="IPR002104">
    <property type="entry name" value="Integrase_catalytic"/>
</dbReference>
<protein>
    <submittedName>
        <fullName evidence="5">Site-specific recombinase XerD</fullName>
    </submittedName>
</protein>
<dbReference type="Pfam" id="PF13102">
    <property type="entry name" value="Phage_int_SAM_5"/>
    <property type="match status" value="1"/>
</dbReference>
<comment type="caution">
    <text evidence="5">The sequence shown here is derived from an EMBL/GenBank/DDBJ whole genome shotgun (WGS) entry which is preliminary data.</text>
</comment>
<dbReference type="Gene3D" id="1.10.150.130">
    <property type="match status" value="1"/>
</dbReference>
<gene>
    <name evidence="5" type="ORF">A8990_11966</name>
</gene>
<dbReference type="PANTHER" id="PTHR30349">
    <property type="entry name" value="PHAGE INTEGRASE-RELATED"/>
    <property type="match status" value="1"/>
</dbReference>
<dbReference type="InterPro" id="IPR010998">
    <property type="entry name" value="Integrase_recombinase_N"/>
</dbReference>
<proteinExistence type="inferred from homology"/>
<evidence type="ECO:0000256" key="3">
    <source>
        <dbReference type="ARBA" id="ARBA00023172"/>
    </source>
</evidence>
<accession>A0A3D9RXB9</accession>
<dbReference type="InterPro" id="IPR050090">
    <property type="entry name" value="Tyrosine_recombinase_XerCD"/>
</dbReference>
<dbReference type="GO" id="GO:0003677">
    <property type="term" value="F:DNA binding"/>
    <property type="evidence" value="ECO:0007669"/>
    <property type="project" value="UniProtKB-KW"/>
</dbReference>
<evidence type="ECO:0000256" key="1">
    <source>
        <dbReference type="ARBA" id="ARBA00008857"/>
    </source>
</evidence>
<sequence>MTVLDIGKINLKSDRWDLQNSSSLGDVVTFFFDFIPNQWVKKTIKELTIDSIALGKPSLMTLIRYNTSLKHFFAFLKEYSIELNSFADLTNRHTEMFVFYLQQSGMANSTCSIAMSTLKWIIEYGQFFDYDGFPEREIFDGQEYSKLKTEDVLKTKHISDEIMIRIESALVNDKDTMLKCLIEIGIDTGIRLSEALELERGCIIEDFTGKPILHVVSKKNNTERFIPVSVRVKKAVNTLETLSEEARIGLGSNLITCYRMKITKGYNRMTQAYFRKKLKYFIKRNDLYDSDGGLYPLTYHALRHTLGTKMLNCGMTIFEVQEYLGHLSLHSTAGYAKVLSETVSQEYNKLGFVGKIVEGINQKTLGEDKRFDPETLKSAALPDGSCVKPISNEGKICAKYNMCIICPKFVTTPDHLQIHKDHLARILSDKEAYMAAEYIGTSNHLQVIETALKAVIEQLEVMVVGKH</sequence>
<dbReference type="RefSeq" id="WP_116190169.1">
    <property type="nucleotide sequence ID" value="NZ_QTTN01000019.1"/>
</dbReference>
<dbReference type="Proteomes" id="UP000256304">
    <property type="component" value="Unassembled WGS sequence"/>
</dbReference>
<dbReference type="InterPro" id="IPR011010">
    <property type="entry name" value="DNA_brk_join_enz"/>
</dbReference>
<name>A0A3D9RXB9_9BACL</name>
<dbReference type="EMBL" id="QTTN01000019">
    <property type="protein sequence ID" value="REE81232.1"/>
    <property type="molecule type" value="Genomic_DNA"/>
</dbReference>
<dbReference type="AlphaFoldDB" id="A0A3D9RXB9"/>
<dbReference type="PROSITE" id="PS51898">
    <property type="entry name" value="TYR_RECOMBINASE"/>
    <property type="match status" value="1"/>
</dbReference>
<organism evidence="5 6">
    <name type="scientific">Paenibacillus taihuensis</name>
    <dbReference type="NCBI Taxonomy" id="1156355"/>
    <lineage>
        <taxon>Bacteria</taxon>
        <taxon>Bacillati</taxon>
        <taxon>Bacillota</taxon>
        <taxon>Bacilli</taxon>
        <taxon>Bacillales</taxon>
        <taxon>Paenibacillaceae</taxon>
        <taxon>Paenibacillus</taxon>
    </lineage>
</organism>
<dbReference type="PANTHER" id="PTHR30349:SF41">
    <property type="entry name" value="INTEGRASE_RECOMBINASE PROTEIN MJ0367-RELATED"/>
    <property type="match status" value="1"/>
</dbReference>
<feature type="domain" description="Tyr recombinase" evidence="4">
    <location>
        <begin position="153"/>
        <end position="348"/>
    </location>
</feature>
<dbReference type="OrthoDB" id="2499800at2"/>
<keyword evidence="3" id="KW-0233">DNA recombination</keyword>
<keyword evidence="2" id="KW-0238">DNA-binding</keyword>
<dbReference type="GO" id="GO:0006310">
    <property type="term" value="P:DNA recombination"/>
    <property type="evidence" value="ECO:0007669"/>
    <property type="project" value="UniProtKB-KW"/>
</dbReference>
<evidence type="ECO:0000313" key="6">
    <source>
        <dbReference type="Proteomes" id="UP000256304"/>
    </source>
</evidence>
<dbReference type="GO" id="GO:0015074">
    <property type="term" value="P:DNA integration"/>
    <property type="evidence" value="ECO:0007669"/>
    <property type="project" value="InterPro"/>
</dbReference>
<evidence type="ECO:0000256" key="2">
    <source>
        <dbReference type="ARBA" id="ARBA00023125"/>
    </source>
</evidence>
<dbReference type="Pfam" id="PF00589">
    <property type="entry name" value="Phage_integrase"/>
    <property type="match status" value="1"/>
</dbReference>
<dbReference type="InterPro" id="IPR025269">
    <property type="entry name" value="SAM-like_dom"/>
</dbReference>
<dbReference type="CDD" id="cd00397">
    <property type="entry name" value="DNA_BRE_C"/>
    <property type="match status" value="1"/>
</dbReference>
<dbReference type="Gene3D" id="1.10.443.10">
    <property type="entry name" value="Intergrase catalytic core"/>
    <property type="match status" value="1"/>
</dbReference>
<reference evidence="5 6" key="1">
    <citation type="submission" date="2018-08" db="EMBL/GenBank/DDBJ databases">
        <title>Genomic Encyclopedia of Type Strains, Phase III (KMG-III): the genomes of soil and plant-associated and newly described type strains.</title>
        <authorList>
            <person name="Whitman W."/>
        </authorList>
    </citation>
    <scope>NUCLEOTIDE SEQUENCE [LARGE SCALE GENOMIC DNA]</scope>
    <source>
        <strain evidence="5 6">CGMCC 1.10966</strain>
    </source>
</reference>
<evidence type="ECO:0000313" key="5">
    <source>
        <dbReference type="EMBL" id="REE81232.1"/>
    </source>
</evidence>
<dbReference type="InterPro" id="IPR013762">
    <property type="entry name" value="Integrase-like_cat_sf"/>
</dbReference>